<protein>
    <submittedName>
        <fullName evidence="3">Uncharacterized protein LOC101238518 isoform X3</fullName>
    </submittedName>
</protein>
<feature type="coiled-coil region" evidence="1">
    <location>
        <begin position="19"/>
        <end position="63"/>
    </location>
</feature>
<gene>
    <name evidence="3" type="primary">LOC101238518</name>
</gene>
<keyword evidence="1" id="KW-0175">Coiled coil</keyword>
<sequence>MSTLEFVIKDLEFENEKIIIQTQEEIAILEDMQNNLRNKSAENEKLEEEIDKYNSDIKVLHSQFKQNQEITESLKTASTLLNRYLGDLRNNLKLKCQETDNEREKLEKISENYRSKWLHYEEEYEKCALAKEIRDFKLKVAKLDAEEAELNEMHQKMEIKIQQYENKKGFSRRQKEEAITSIIHLAQLHRIIMNLNIQIPTMIDEKTALSLKINDLENKKEVYKAKNTEDVKNKAFLKDKIPDEKPILQQLNVVNDGIKNSQFPHDQSTFVPKLPQQVVKADILQSSSLHITRIGNSKIRLPNFIVAQQSQMTNRDSNQTSSNYLKMPQLPKFPSFHKYSMNKLSSYKLEKSQVVKDIPPPVEPEKEAASYLQSLQLQNCYIQEKERAVVKESITRLPIGNFIAPLDQTTDEFFGLERRNNVESDEITQSSSPLSKFSFSPNQHAENLKKLKQSPGDAFFRTGRPMFNHNPYQLNQKCTDINEESIKNQKSNPASSFNYSELLSESGSVVNVVSHESFPTSKSENFSMDRFSLASPGIHFNTSSDHSAFTFSSATNFTQNNQAFQEPTFSFGVLENTKDAKSPAFSFDANQQSYDQNPVQFGSFPSAELGCNVFNFGNESTESVSDSPFNFSVAPNDEKAPSKERFDFKFGGVSSQVKSSSFSFNF</sequence>
<proteinExistence type="predicted"/>
<reference evidence="2" key="1">
    <citation type="submission" date="2025-05" db="UniProtKB">
        <authorList>
            <consortium name="RefSeq"/>
        </authorList>
    </citation>
    <scope>NUCLEOTIDE SEQUENCE [LARGE SCALE GENOMIC DNA]</scope>
</reference>
<feature type="coiled-coil region" evidence="1">
    <location>
        <begin position="89"/>
        <end position="167"/>
    </location>
</feature>
<evidence type="ECO:0000313" key="2">
    <source>
        <dbReference type="Proteomes" id="UP001652625"/>
    </source>
</evidence>
<name>A0ABM4BET7_HYDVU</name>
<evidence type="ECO:0000256" key="1">
    <source>
        <dbReference type="SAM" id="Coils"/>
    </source>
</evidence>
<organism evidence="2 3">
    <name type="scientific">Hydra vulgaris</name>
    <name type="common">Hydra</name>
    <name type="synonym">Hydra attenuata</name>
    <dbReference type="NCBI Taxonomy" id="6087"/>
    <lineage>
        <taxon>Eukaryota</taxon>
        <taxon>Metazoa</taxon>
        <taxon>Cnidaria</taxon>
        <taxon>Hydrozoa</taxon>
        <taxon>Hydroidolina</taxon>
        <taxon>Anthoathecata</taxon>
        <taxon>Aplanulata</taxon>
        <taxon>Hydridae</taxon>
        <taxon>Hydra</taxon>
    </lineage>
</organism>
<dbReference type="RefSeq" id="XP_065647489.1">
    <property type="nucleotide sequence ID" value="XM_065791417.1"/>
</dbReference>
<keyword evidence="2" id="KW-1185">Reference proteome</keyword>
<evidence type="ECO:0000313" key="3">
    <source>
        <dbReference type="RefSeq" id="XP_065647489.1"/>
    </source>
</evidence>
<accession>A0ABM4BET7</accession>
<dbReference type="Proteomes" id="UP001652625">
    <property type="component" value="Chromosome 02"/>
</dbReference>
<reference evidence="3" key="2">
    <citation type="submission" date="2025-08" db="UniProtKB">
        <authorList>
            <consortium name="RefSeq"/>
        </authorList>
    </citation>
    <scope>IDENTIFICATION</scope>
</reference>
<dbReference type="GeneID" id="101238518"/>